<feature type="region of interest" description="Disordered" evidence="1">
    <location>
        <begin position="379"/>
        <end position="409"/>
    </location>
</feature>
<feature type="compositionally biased region" description="Polar residues" evidence="1">
    <location>
        <begin position="570"/>
        <end position="582"/>
    </location>
</feature>
<keyword evidence="3" id="KW-1185">Reference proteome</keyword>
<evidence type="ECO:0000313" key="3">
    <source>
        <dbReference type="Proteomes" id="UP000235023"/>
    </source>
</evidence>
<feature type="compositionally biased region" description="Low complexity" evidence="1">
    <location>
        <begin position="589"/>
        <end position="606"/>
    </location>
</feature>
<organism evidence="2 3">
    <name type="scientific">Aspergillus taichungensis</name>
    <dbReference type="NCBI Taxonomy" id="482145"/>
    <lineage>
        <taxon>Eukaryota</taxon>
        <taxon>Fungi</taxon>
        <taxon>Dikarya</taxon>
        <taxon>Ascomycota</taxon>
        <taxon>Pezizomycotina</taxon>
        <taxon>Eurotiomycetes</taxon>
        <taxon>Eurotiomycetidae</taxon>
        <taxon>Eurotiales</taxon>
        <taxon>Aspergillaceae</taxon>
        <taxon>Aspergillus</taxon>
        <taxon>Aspergillus subgen. Circumdati</taxon>
    </lineage>
</organism>
<feature type="compositionally biased region" description="Pro residues" evidence="1">
    <location>
        <begin position="630"/>
        <end position="652"/>
    </location>
</feature>
<feature type="region of interest" description="Disordered" evidence="1">
    <location>
        <begin position="1"/>
        <end position="20"/>
    </location>
</feature>
<feature type="compositionally biased region" description="Polar residues" evidence="1">
    <location>
        <begin position="283"/>
        <end position="296"/>
    </location>
</feature>
<evidence type="ECO:0000256" key="1">
    <source>
        <dbReference type="SAM" id="MobiDB-lite"/>
    </source>
</evidence>
<feature type="compositionally biased region" description="Pro residues" evidence="1">
    <location>
        <begin position="304"/>
        <end position="313"/>
    </location>
</feature>
<gene>
    <name evidence="2" type="ORF">BDW42DRAFT_53108</name>
</gene>
<accession>A0A2J5I2Y1</accession>
<feature type="region of interest" description="Disordered" evidence="1">
    <location>
        <begin position="187"/>
        <end position="227"/>
    </location>
</feature>
<dbReference type="EMBL" id="KZ559514">
    <property type="protein sequence ID" value="PLN84076.1"/>
    <property type="molecule type" value="Genomic_DNA"/>
</dbReference>
<evidence type="ECO:0000313" key="2">
    <source>
        <dbReference type="EMBL" id="PLN84076.1"/>
    </source>
</evidence>
<name>A0A2J5I2Y1_9EURO</name>
<reference evidence="3" key="1">
    <citation type="submission" date="2017-12" db="EMBL/GenBank/DDBJ databases">
        <authorList>
            <consortium name="DOE Joint Genome Institute"/>
            <person name="Mondo S.J."/>
            <person name="Kjaerbolling I."/>
            <person name="Vesth T.C."/>
            <person name="Frisvad J.C."/>
            <person name="Nybo J.L."/>
            <person name="Theobald S."/>
            <person name="Kuo A."/>
            <person name="Bowyer P."/>
            <person name="Matsuda Y."/>
            <person name="Lyhne E.K."/>
            <person name="Kogle M.E."/>
            <person name="Clum A."/>
            <person name="Lipzen A."/>
            <person name="Salamov A."/>
            <person name="Ngan C.Y."/>
            <person name="Daum C."/>
            <person name="Chiniquy J."/>
            <person name="Barry K."/>
            <person name="LaButti K."/>
            <person name="Haridas S."/>
            <person name="Simmons B.A."/>
            <person name="Magnuson J.K."/>
            <person name="Mortensen U.H."/>
            <person name="Larsen T.O."/>
            <person name="Grigoriev I.V."/>
            <person name="Baker S.E."/>
            <person name="Andersen M.R."/>
            <person name="Nordberg H.P."/>
            <person name="Cantor M.N."/>
            <person name="Hua S.X."/>
        </authorList>
    </citation>
    <scope>NUCLEOTIDE SEQUENCE [LARGE SCALE GENOMIC DNA]</scope>
    <source>
        <strain evidence="3">IBT 19404</strain>
    </source>
</reference>
<feature type="compositionally biased region" description="Polar residues" evidence="1">
    <location>
        <begin position="529"/>
        <end position="545"/>
    </location>
</feature>
<feature type="region of interest" description="Disordered" evidence="1">
    <location>
        <begin position="421"/>
        <end position="458"/>
    </location>
</feature>
<sequence length="723" mass="78695">MARVDVTAETDPAVSGLPRGPIEARSLSSITAIASNPPAYPRNPTQTRLDPLSLYIVRVPGSKDVFLSPLKPPTKASVSAEAINASLYYLHVATPDDEALLQEYAEEREEEARLRKERLGDEDIDLPLKFAQMNQVRRKPVAAGENLPSNADLDPPPPPLPTRPSKASQELGDLQVNPVAAPLVHELPPTAPGPGVACGREQRPLEDAPHTRNPLSRRPLPPVPDEAPLYHPPSMPNRWSALAEMNSNGMEGWKDHYKALTDEHGESRNVHVRPHSAHESPSHSRMGSPNRNTHQSPVRQPYNHRPPPPPPAVDRPRPGFHITLIRRDPTHGMQWNVATMSTPRMDGSAIDIEVSTPGYNRFLAQNEQLDLASLGLNLSSLKAGGQPPPPPQPSQESTNPTPDPAKPRKFQRKLCVSRPFLPDDARGSLDMPGNRASQDTVPAGYRTGSPSRSSNSGQKLKSGYYTFTSPWNGNCTFLTSVNGRTLKCKHMIPMPGQGQGPNGVENPAVTVAEIRFNTPFQAGHLAHQPGSSHLSPFTLSQTPTFNEPVFNPSGTAATPSGCPVSGMAPPSTNTTSQASKRSSFAHFLNPHNFSNRPRSRSSTTSHDPVPSHRYKPHFRKSSTSSTDSDGPPPPPLPRRRPAPIPASGPTPQNPNQGHTHAHPIRRFPSEDRLDLSLARENAGGGMRGKSAKLGKLVIEDEGIKMLDLVVAACMSVWWRGYYY</sequence>
<dbReference type="OrthoDB" id="10003116at2759"/>
<feature type="compositionally biased region" description="Basic and acidic residues" evidence="1">
    <location>
        <begin position="200"/>
        <end position="210"/>
    </location>
</feature>
<proteinExistence type="predicted"/>
<dbReference type="AlphaFoldDB" id="A0A2J5I2Y1"/>
<feature type="region of interest" description="Disordered" evidence="1">
    <location>
        <begin position="265"/>
        <end position="319"/>
    </location>
</feature>
<feature type="compositionally biased region" description="Polar residues" evidence="1">
    <location>
        <begin position="448"/>
        <end position="458"/>
    </location>
</feature>
<feature type="region of interest" description="Disordered" evidence="1">
    <location>
        <begin position="526"/>
        <end position="670"/>
    </location>
</feature>
<feature type="region of interest" description="Disordered" evidence="1">
    <location>
        <begin position="142"/>
        <end position="169"/>
    </location>
</feature>
<protein>
    <submittedName>
        <fullName evidence="2">Uncharacterized protein</fullName>
    </submittedName>
</protein>
<dbReference type="Proteomes" id="UP000235023">
    <property type="component" value="Unassembled WGS sequence"/>
</dbReference>